<organism evidence="2 3">
    <name type="scientific">Pedobacter nyackensis</name>
    <dbReference type="NCBI Taxonomy" id="475255"/>
    <lineage>
        <taxon>Bacteria</taxon>
        <taxon>Pseudomonadati</taxon>
        <taxon>Bacteroidota</taxon>
        <taxon>Sphingobacteriia</taxon>
        <taxon>Sphingobacteriales</taxon>
        <taxon>Sphingobacteriaceae</taxon>
        <taxon>Pedobacter</taxon>
    </lineage>
</organism>
<name>A0A1W2DBP6_9SPHI</name>
<sequence length="204" mass="22022">MFKNRIDAGSMLAAKLIRYKDNSGIVLAVPRGGVPVAYVVAKELGFPLELVLTKKIGHPSNKEYAIGAASLTDYFVSSPHEVTTAYVAQELIAVRHRLLAMQQKFMGHGKPTSLTGKTVIVVDDGMATGNTLLSTVQLIKKEKPENIIIAVPVASASAVQKLMNEGVEVITLGIPPGFNSVGAYYQNFNEVTDDEVIFYLDANK</sequence>
<dbReference type="SUPFAM" id="SSF53271">
    <property type="entry name" value="PRTase-like"/>
    <property type="match status" value="1"/>
</dbReference>
<keyword evidence="2" id="KW-0808">Transferase</keyword>
<dbReference type="Pfam" id="PF00156">
    <property type="entry name" value="Pribosyltran"/>
    <property type="match status" value="1"/>
</dbReference>
<dbReference type="Gene3D" id="3.40.50.2020">
    <property type="match status" value="1"/>
</dbReference>
<dbReference type="RefSeq" id="WP_084289758.1">
    <property type="nucleotide sequence ID" value="NZ_FWYB01000006.1"/>
</dbReference>
<keyword evidence="2" id="KW-0328">Glycosyltransferase</keyword>
<dbReference type="InterPro" id="IPR000836">
    <property type="entry name" value="PRTase_dom"/>
</dbReference>
<dbReference type="EMBL" id="FWYB01000006">
    <property type="protein sequence ID" value="SMC94949.1"/>
    <property type="molecule type" value="Genomic_DNA"/>
</dbReference>
<evidence type="ECO:0000313" key="3">
    <source>
        <dbReference type="Proteomes" id="UP000192678"/>
    </source>
</evidence>
<dbReference type="AlphaFoldDB" id="A0A1W2DBP6"/>
<dbReference type="CDD" id="cd06223">
    <property type="entry name" value="PRTases_typeI"/>
    <property type="match status" value="1"/>
</dbReference>
<evidence type="ECO:0000313" key="2">
    <source>
        <dbReference type="EMBL" id="SMC94949.1"/>
    </source>
</evidence>
<proteinExistence type="predicted"/>
<feature type="domain" description="Phosphoribosyltransferase" evidence="1">
    <location>
        <begin position="6"/>
        <end position="157"/>
    </location>
</feature>
<gene>
    <name evidence="2" type="ORF">SAMN04488101_106155</name>
</gene>
<dbReference type="OrthoDB" id="9810066at2"/>
<dbReference type="Gene3D" id="3.30.1310.20">
    <property type="entry name" value="PRTase-like"/>
    <property type="match status" value="1"/>
</dbReference>
<dbReference type="GO" id="GO:0016757">
    <property type="term" value="F:glycosyltransferase activity"/>
    <property type="evidence" value="ECO:0007669"/>
    <property type="project" value="UniProtKB-KW"/>
</dbReference>
<dbReference type="Proteomes" id="UP000192678">
    <property type="component" value="Unassembled WGS sequence"/>
</dbReference>
<dbReference type="InterPro" id="IPR029057">
    <property type="entry name" value="PRTase-like"/>
</dbReference>
<accession>A0A1W2DBP6</accession>
<dbReference type="STRING" id="475255.SAMN04488101_106155"/>
<keyword evidence="3" id="KW-1185">Reference proteome</keyword>
<protein>
    <submittedName>
        <fullName evidence="2">Predicted phosphoribosyltransferase</fullName>
    </submittedName>
</protein>
<reference evidence="2 3" key="1">
    <citation type="submission" date="2017-04" db="EMBL/GenBank/DDBJ databases">
        <authorList>
            <person name="Afonso C.L."/>
            <person name="Miller P.J."/>
            <person name="Scott M.A."/>
            <person name="Spackman E."/>
            <person name="Goraichik I."/>
            <person name="Dimitrov K.M."/>
            <person name="Suarez D.L."/>
            <person name="Swayne D.E."/>
        </authorList>
    </citation>
    <scope>NUCLEOTIDE SEQUENCE [LARGE SCALE GENOMIC DNA]</scope>
    <source>
        <strain evidence="2 3">DSM 19625</strain>
    </source>
</reference>
<evidence type="ECO:0000259" key="1">
    <source>
        <dbReference type="Pfam" id="PF00156"/>
    </source>
</evidence>